<dbReference type="InterPro" id="IPR001296">
    <property type="entry name" value="Glyco_trans_1"/>
</dbReference>
<dbReference type="SUPFAM" id="SSF53756">
    <property type="entry name" value="UDP-Glycosyltransferase/glycogen phosphorylase"/>
    <property type="match status" value="1"/>
</dbReference>
<evidence type="ECO:0000259" key="3">
    <source>
        <dbReference type="Pfam" id="PF00534"/>
    </source>
</evidence>
<keyword evidence="2" id="KW-0808">Transferase</keyword>
<accession>A0A0A0JUU2</accession>
<dbReference type="Pfam" id="PF00534">
    <property type="entry name" value="Glycos_transf_1"/>
    <property type="match status" value="1"/>
</dbReference>
<evidence type="ECO:0000313" key="4">
    <source>
        <dbReference type="EMBL" id="KGN40918.1"/>
    </source>
</evidence>
<dbReference type="PANTHER" id="PTHR12526:SF629">
    <property type="entry name" value="TEICHURONIC ACID BIOSYNTHESIS GLYCOSYLTRANSFERASE TUAH-RELATED"/>
    <property type="match status" value="1"/>
</dbReference>
<dbReference type="AlphaFoldDB" id="A0A0A0JUU2"/>
<sequence>MTRTVDVSFVTSGHDVADARLHRLVSAARAADLEVEVLGLGDVCDGPPGVRVHTVARGSMAGRVMTALRYARAARGSVLVALDPDSLVACSVVARVRRRRFVADVHEDYLALLRDRAWAQGWKGTLGGALVRVATAVAARADLVVVADHHVPPVEARHRLVVTNRPDVEMLPGPTDRSPEPRAIYVGDVRSSRGLFTMVEAVRLAPGWRLDIVGPVAAADREELDVRLGDPELAARVRLVGRKPPREAWEHARGAWCGLALLDRTPAFVDALPSKLSEYLSAGLAVIVSDLPRQAELVRASGAGAVVEADPARVAEVLRDWAAHPDVVDEHRSAARSWVKRELPPKPYAVLGESLRKLAR</sequence>
<keyword evidence="5" id="KW-1185">Reference proteome</keyword>
<dbReference type="GO" id="GO:0016757">
    <property type="term" value="F:glycosyltransferase activity"/>
    <property type="evidence" value="ECO:0007669"/>
    <property type="project" value="UniProtKB-KW"/>
</dbReference>
<dbReference type="OrthoDB" id="3335961at2"/>
<dbReference type="Proteomes" id="UP000030013">
    <property type="component" value="Unassembled WGS sequence"/>
</dbReference>
<evidence type="ECO:0000313" key="5">
    <source>
        <dbReference type="Proteomes" id="UP000030013"/>
    </source>
</evidence>
<evidence type="ECO:0000256" key="1">
    <source>
        <dbReference type="ARBA" id="ARBA00022676"/>
    </source>
</evidence>
<dbReference type="eggNOG" id="COG0438">
    <property type="taxonomic scope" value="Bacteria"/>
</dbReference>
<evidence type="ECO:0000256" key="2">
    <source>
        <dbReference type="ARBA" id="ARBA00022679"/>
    </source>
</evidence>
<feature type="domain" description="Glycosyl transferase family 1" evidence="3">
    <location>
        <begin position="179"/>
        <end position="334"/>
    </location>
</feature>
<dbReference type="STRING" id="1385519.N801_10680"/>
<protein>
    <recommendedName>
        <fullName evidence="3">Glycosyl transferase family 1 domain-containing protein</fullName>
    </recommendedName>
</protein>
<dbReference type="Gene3D" id="3.40.50.2000">
    <property type="entry name" value="Glycogen Phosphorylase B"/>
    <property type="match status" value="1"/>
</dbReference>
<name>A0A0A0JUU2_9MICO</name>
<gene>
    <name evidence="4" type="ORF">N801_10680</name>
</gene>
<dbReference type="PANTHER" id="PTHR12526">
    <property type="entry name" value="GLYCOSYLTRANSFERASE"/>
    <property type="match status" value="1"/>
</dbReference>
<reference evidence="4 5" key="1">
    <citation type="submission" date="2013-08" db="EMBL/GenBank/DDBJ databases">
        <title>The genome sequence of Knoellia aerolata.</title>
        <authorList>
            <person name="Zhu W."/>
            <person name="Wang G."/>
        </authorList>
    </citation>
    <scope>NUCLEOTIDE SEQUENCE [LARGE SCALE GENOMIC DNA]</scope>
    <source>
        <strain evidence="4 5">DSM 18566</strain>
    </source>
</reference>
<comment type="caution">
    <text evidence="4">The sequence shown here is derived from an EMBL/GenBank/DDBJ whole genome shotgun (WGS) entry which is preliminary data.</text>
</comment>
<dbReference type="EMBL" id="AVPL01000028">
    <property type="protein sequence ID" value="KGN40918.1"/>
    <property type="molecule type" value="Genomic_DNA"/>
</dbReference>
<organism evidence="4 5">
    <name type="scientific">Knoellia aerolata DSM 18566</name>
    <dbReference type="NCBI Taxonomy" id="1385519"/>
    <lineage>
        <taxon>Bacteria</taxon>
        <taxon>Bacillati</taxon>
        <taxon>Actinomycetota</taxon>
        <taxon>Actinomycetes</taxon>
        <taxon>Micrococcales</taxon>
        <taxon>Intrasporangiaceae</taxon>
        <taxon>Knoellia</taxon>
    </lineage>
</organism>
<proteinExistence type="predicted"/>
<keyword evidence="1" id="KW-0328">Glycosyltransferase</keyword>
<dbReference type="RefSeq" id="WP_052112885.1">
    <property type="nucleotide sequence ID" value="NZ_AVPL01000028.1"/>
</dbReference>